<evidence type="ECO:0000256" key="1">
    <source>
        <dbReference type="SAM" id="Phobius"/>
    </source>
</evidence>
<organism evidence="2 3">
    <name type="scientific">Lupinus albus</name>
    <name type="common">White lupine</name>
    <name type="synonym">Lupinus termis</name>
    <dbReference type="NCBI Taxonomy" id="3870"/>
    <lineage>
        <taxon>Eukaryota</taxon>
        <taxon>Viridiplantae</taxon>
        <taxon>Streptophyta</taxon>
        <taxon>Embryophyta</taxon>
        <taxon>Tracheophyta</taxon>
        <taxon>Spermatophyta</taxon>
        <taxon>Magnoliopsida</taxon>
        <taxon>eudicotyledons</taxon>
        <taxon>Gunneridae</taxon>
        <taxon>Pentapetalae</taxon>
        <taxon>rosids</taxon>
        <taxon>fabids</taxon>
        <taxon>Fabales</taxon>
        <taxon>Fabaceae</taxon>
        <taxon>Papilionoideae</taxon>
        <taxon>50 kb inversion clade</taxon>
        <taxon>genistoids sensu lato</taxon>
        <taxon>core genistoids</taxon>
        <taxon>Genisteae</taxon>
        <taxon>Lupinus</taxon>
    </lineage>
</organism>
<keyword evidence="1" id="KW-1133">Transmembrane helix</keyword>
<evidence type="ECO:0000313" key="3">
    <source>
        <dbReference type="Proteomes" id="UP000447434"/>
    </source>
</evidence>
<comment type="caution">
    <text evidence="2">The sequence shown here is derived from an EMBL/GenBank/DDBJ whole genome shotgun (WGS) entry which is preliminary data.</text>
</comment>
<feature type="transmembrane region" description="Helical" evidence="1">
    <location>
        <begin position="6"/>
        <end position="23"/>
    </location>
</feature>
<protein>
    <submittedName>
        <fullName evidence="2">Putative knottin, scorpion toxin</fullName>
    </submittedName>
</protein>
<keyword evidence="1" id="KW-0472">Membrane</keyword>
<proteinExistence type="predicted"/>
<accession>A0A6A4PDA7</accession>
<keyword evidence="1" id="KW-0812">Transmembrane</keyword>
<keyword evidence="3" id="KW-1185">Reference proteome</keyword>
<dbReference type="AlphaFoldDB" id="A0A6A4PDA7"/>
<name>A0A6A4PDA7_LUPAL</name>
<gene>
    <name evidence="2" type="ORF">Lalb_Chr15g0082291</name>
</gene>
<sequence>MVENLTWVYVTFFLIFFPSIFIAQGSLYTFNIHVSCFTELNCFNPCKIRGFTRWVCSEFECWCQ</sequence>
<dbReference type="Proteomes" id="UP000447434">
    <property type="component" value="Chromosome 15"/>
</dbReference>
<dbReference type="EMBL" id="WOCE01000015">
    <property type="protein sequence ID" value="KAE9598559.1"/>
    <property type="molecule type" value="Genomic_DNA"/>
</dbReference>
<reference evidence="3" key="1">
    <citation type="journal article" date="2020" name="Nat. Commun.">
        <title>Genome sequence of the cluster root forming white lupin.</title>
        <authorList>
            <person name="Hufnagel B."/>
            <person name="Marques A."/>
            <person name="Soriano A."/>
            <person name="Marques L."/>
            <person name="Divol F."/>
            <person name="Doumas P."/>
            <person name="Sallet E."/>
            <person name="Mancinotti D."/>
            <person name="Carrere S."/>
            <person name="Marande W."/>
            <person name="Arribat S."/>
            <person name="Keller J."/>
            <person name="Huneau C."/>
            <person name="Blein T."/>
            <person name="Aime D."/>
            <person name="Laguerre M."/>
            <person name="Taylor J."/>
            <person name="Schubert V."/>
            <person name="Nelson M."/>
            <person name="Geu-Flores F."/>
            <person name="Crespi M."/>
            <person name="Gallardo-Guerrero K."/>
            <person name="Delaux P.-M."/>
            <person name="Salse J."/>
            <person name="Berges H."/>
            <person name="Guyot R."/>
            <person name="Gouzy J."/>
            <person name="Peret B."/>
        </authorList>
    </citation>
    <scope>NUCLEOTIDE SEQUENCE [LARGE SCALE GENOMIC DNA]</scope>
    <source>
        <strain evidence="3">cv. Amiga</strain>
    </source>
</reference>
<evidence type="ECO:0000313" key="2">
    <source>
        <dbReference type="EMBL" id="KAE9598559.1"/>
    </source>
</evidence>